<dbReference type="AlphaFoldDB" id="A0A183TPI1"/>
<evidence type="ECO:0000313" key="3">
    <source>
        <dbReference type="Proteomes" id="UP000275846"/>
    </source>
</evidence>
<dbReference type="InterPro" id="IPR004245">
    <property type="entry name" value="DUF229"/>
</dbReference>
<dbReference type="PANTHER" id="PTHR10974:SF1">
    <property type="entry name" value="FI08016P-RELATED"/>
    <property type="match status" value="1"/>
</dbReference>
<dbReference type="Proteomes" id="UP000275846">
    <property type="component" value="Unassembled WGS sequence"/>
</dbReference>
<dbReference type="PANTHER" id="PTHR10974">
    <property type="entry name" value="FI08016P-RELATED"/>
    <property type="match status" value="1"/>
</dbReference>
<dbReference type="GO" id="GO:0005615">
    <property type="term" value="C:extracellular space"/>
    <property type="evidence" value="ECO:0007669"/>
    <property type="project" value="TreeGrafter"/>
</dbReference>
<name>A0A183TPI1_SCHSO</name>
<keyword evidence="3" id="KW-1185">Reference proteome</keyword>
<evidence type="ECO:0000313" key="4">
    <source>
        <dbReference type="WBParaSite" id="SSLN_0001907301-mRNA-1"/>
    </source>
</evidence>
<reference evidence="2 3" key="2">
    <citation type="submission" date="2018-11" db="EMBL/GenBank/DDBJ databases">
        <authorList>
            <consortium name="Pathogen Informatics"/>
        </authorList>
    </citation>
    <scope>NUCLEOTIDE SEQUENCE [LARGE SCALE GENOMIC DNA]</scope>
    <source>
        <strain evidence="2 3">NST_G2</strain>
    </source>
</reference>
<reference evidence="4" key="1">
    <citation type="submission" date="2016-06" db="UniProtKB">
        <authorList>
            <consortium name="WormBaseParasite"/>
        </authorList>
    </citation>
    <scope>IDENTIFICATION</scope>
</reference>
<dbReference type="OrthoDB" id="413313at2759"/>
<proteinExistence type="predicted"/>
<sequence length="204" mass="22494">MGKLEERLPLLAVLLPRRLVKVWPDALTAVRSNTDRLCSPFDLHATLRHLLARQLSLPDRQASRGRSLLQPLPANRTCREIGAAEHWCACVNWVPVRPATGARAGATVWPAAVRQAAQAVVTTLNNATRLLVSEDRWSEQGAATPVRLVGMCHTLRLKQIVSAEFAQISEDVVRFRNSNDLDGRMPNLASEEPADSVTLKSRLA</sequence>
<gene>
    <name evidence="2" type="ORF">SSLN_LOCUS18379</name>
</gene>
<dbReference type="WBParaSite" id="SSLN_0001907301-mRNA-1">
    <property type="protein sequence ID" value="SSLN_0001907301-mRNA-1"/>
    <property type="gene ID" value="SSLN_0001907301"/>
</dbReference>
<dbReference type="EMBL" id="UYSU01044290">
    <property type="protein sequence ID" value="VDM04765.1"/>
    <property type="molecule type" value="Genomic_DNA"/>
</dbReference>
<dbReference type="Pfam" id="PF02995">
    <property type="entry name" value="DUF229"/>
    <property type="match status" value="1"/>
</dbReference>
<protein>
    <submittedName>
        <fullName evidence="4">Transposase</fullName>
    </submittedName>
</protein>
<evidence type="ECO:0000313" key="2">
    <source>
        <dbReference type="EMBL" id="VDM04765.1"/>
    </source>
</evidence>
<dbReference type="STRING" id="70667.A0A183TPI1"/>
<organism evidence="4">
    <name type="scientific">Schistocephalus solidus</name>
    <name type="common">Tapeworm</name>
    <dbReference type="NCBI Taxonomy" id="70667"/>
    <lineage>
        <taxon>Eukaryota</taxon>
        <taxon>Metazoa</taxon>
        <taxon>Spiralia</taxon>
        <taxon>Lophotrochozoa</taxon>
        <taxon>Platyhelminthes</taxon>
        <taxon>Cestoda</taxon>
        <taxon>Eucestoda</taxon>
        <taxon>Diphyllobothriidea</taxon>
        <taxon>Diphyllobothriidae</taxon>
        <taxon>Schistocephalus</taxon>
    </lineage>
</organism>
<evidence type="ECO:0000256" key="1">
    <source>
        <dbReference type="SAM" id="MobiDB-lite"/>
    </source>
</evidence>
<accession>A0A183TPI1</accession>
<feature type="region of interest" description="Disordered" evidence="1">
    <location>
        <begin position="183"/>
        <end position="204"/>
    </location>
</feature>